<evidence type="ECO:0008006" key="4">
    <source>
        <dbReference type="Google" id="ProtNLM"/>
    </source>
</evidence>
<proteinExistence type="predicted"/>
<accession>A0A367QBA8</accession>
<keyword evidence="3" id="KW-1185">Reference proteome</keyword>
<reference evidence="2" key="1">
    <citation type="submission" date="2016-04" db="EMBL/GenBank/DDBJ databases">
        <authorList>
            <person name="Tabuchi Yagui T.R."/>
        </authorList>
    </citation>
    <scope>NUCLEOTIDE SEQUENCE [LARGE SCALE GENOMIC DNA]</scope>
    <source>
        <strain evidence="2">NIES-26</strain>
    </source>
</reference>
<evidence type="ECO:0000313" key="3">
    <source>
        <dbReference type="Proteomes" id="UP000252107"/>
    </source>
</evidence>
<organism evidence="2 3">
    <name type="scientific">Nostoc minutum NIES-26</name>
    <dbReference type="NCBI Taxonomy" id="1844469"/>
    <lineage>
        <taxon>Bacteria</taxon>
        <taxon>Bacillati</taxon>
        <taxon>Cyanobacteriota</taxon>
        <taxon>Cyanophyceae</taxon>
        <taxon>Nostocales</taxon>
        <taxon>Nostocaceae</taxon>
        <taxon>Nostoc</taxon>
    </lineage>
</organism>
<comment type="caution">
    <text evidence="2">The sequence shown here is derived from an EMBL/GenBank/DDBJ whole genome shotgun (WGS) entry which is preliminary data.</text>
</comment>
<dbReference type="AlphaFoldDB" id="A0A367QBA8"/>
<name>A0A367QBA8_9NOSO</name>
<protein>
    <recommendedName>
        <fullName evidence="4">Transposase</fullName>
    </recommendedName>
</protein>
<feature type="region of interest" description="Disordered" evidence="1">
    <location>
        <begin position="1"/>
        <end position="30"/>
    </location>
</feature>
<sequence>MNNTTTPLATTAKAEGINGNHTPCSKQRDLVRSDKKRAFTQCAAGIAKNHISVQSNFIYSKKYLLTGEFILMRYLKKIASKSFNDYLPKYLQ</sequence>
<evidence type="ECO:0000256" key="1">
    <source>
        <dbReference type="SAM" id="MobiDB-lite"/>
    </source>
</evidence>
<gene>
    <name evidence="2" type="ORF">A6770_30380</name>
</gene>
<dbReference type="EMBL" id="LXQD01000330">
    <property type="protein sequence ID" value="RCJ21439.1"/>
    <property type="molecule type" value="Genomic_DNA"/>
</dbReference>
<evidence type="ECO:0000313" key="2">
    <source>
        <dbReference type="EMBL" id="RCJ21439.1"/>
    </source>
</evidence>
<dbReference type="Proteomes" id="UP000252107">
    <property type="component" value="Unassembled WGS sequence"/>
</dbReference>